<feature type="transmembrane region" description="Helical" evidence="6">
    <location>
        <begin position="381"/>
        <end position="403"/>
    </location>
</feature>
<feature type="transmembrane region" description="Helical" evidence="6">
    <location>
        <begin position="222"/>
        <end position="240"/>
    </location>
</feature>
<dbReference type="EMBL" id="MTSL01000168">
    <property type="protein sequence ID" value="PJF17641.1"/>
    <property type="molecule type" value="Genomic_DNA"/>
</dbReference>
<dbReference type="GO" id="GO:0016020">
    <property type="term" value="C:membrane"/>
    <property type="evidence" value="ECO:0007669"/>
    <property type="project" value="UniProtKB-SubCell"/>
</dbReference>
<feature type="transmembrane region" description="Helical" evidence="6">
    <location>
        <begin position="47"/>
        <end position="69"/>
    </location>
</feature>
<reference evidence="8 9" key="1">
    <citation type="submission" date="2016-10" db="EMBL/GenBank/DDBJ databases">
        <title>The genome of Paramicrosporidium saccamoebae is the missing link in understanding Cryptomycota and Microsporidia evolution.</title>
        <authorList>
            <person name="Quandt C.A."/>
            <person name="Beaudet D."/>
            <person name="Corsaro D."/>
            <person name="Michel R."/>
            <person name="Corradi N."/>
            <person name="James T."/>
        </authorList>
    </citation>
    <scope>NUCLEOTIDE SEQUENCE [LARGE SCALE GENOMIC DNA]</scope>
    <source>
        <strain evidence="8 9">KSL3</strain>
    </source>
</reference>
<organism evidence="8 9">
    <name type="scientific">Paramicrosporidium saccamoebae</name>
    <dbReference type="NCBI Taxonomy" id="1246581"/>
    <lineage>
        <taxon>Eukaryota</taxon>
        <taxon>Fungi</taxon>
        <taxon>Fungi incertae sedis</taxon>
        <taxon>Cryptomycota</taxon>
        <taxon>Cryptomycota incertae sedis</taxon>
        <taxon>Paramicrosporidium</taxon>
    </lineage>
</organism>
<dbReference type="AlphaFoldDB" id="A0A2H9TIQ9"/>
<feature type="transmembrane region" description="Helical" evidence="6">
    <location>
        <begin position="170"/>
        <end position="191"/>
    </location>
</feature>
<keyword evidence="9" id="KW-1185">Reference proteome</keyword>
<dbReference type="InterPro" id="IPR051717">
    <property type="entry name" value="MFS_MFSD6"/>
</dbReference>
<comment type="subcellular location">
    <subcellularLocation>
        <location evidence="1">Membrane</location>
        <topology evidence="1">Multi-pass membrane protein</topology>
    </subcellularLocation>
</comment>
<dbReference type="Proteomes" id="UP000240830">
    <property type="component" value="Unassembled WGS sequence"/>
</dbReference>
<keyword evidence="3 6" id="KW-0812">Transmembrane</keyword>
<comment type="similarity">
    <text evidence="2">Belongs to the major facilitator superfamily. MFSD6 family.</text>
</comment>
<keyword evidence="5 6" id="KW-0472">Membrane</keyword>
<keyword evidence="4 6" id="KW-1133">Transmembrane helix</keyword>
<dbReference type="SUPFAM" id="SSF103473">
    <property type="entry name" value="MFS general substrate transporter"/>
    <property type="match status" value="1"/>
</dbReference>
<gene>
    <name evidence="8" type="ORF">PSACC_02535</name>
</gene>
<evidence type="ECO:0000256" key="3">
    <source>
        <dbReference type="ARBA" id="ARBA00022692"/>
    </source>
</evidence>
<dbReference type="PANTHER" id="PTHR16172:SF41">
    <property type="entry name" value="MAJOR FACILITATOR SUPERFAMILY DOMAIN-CONTAINING PROTEIN 6-LIKE"/>
    <property type="match status" value="1"/>
</dbReference>
<evidence type="ECO:0000256" key="1">
    <source>
        <dbReference type="ARBA" id="ARBA00004141"/>
    </source>
</evidence>
<name>A0A2H9TIQ9_9FUNG</name>
<feature type="domain" description="Major facilitator superfamily (MFS) profile" evidence="7">
    <location>
        <begin position="222"/>
        <end position="411"/>
    </location>
</feature>
<evidence type="ECO:0000256" key="6">
    <source>
        <dbReference type="SAM" id="Phobius"/>
    </source>
</evidence>
<sequence length="411" mass="45863">MSFYDLDQKYLLTPKLLYFCVGSVYYAFYIFRIKFCHDYYGFKADKASDISAVISLFGFLFMAVWSWLADHLHRHRAILIVLAVAASGSFELLLLKVGDSYWYSLGIFAVFGAVLGGLLPLADYQILKLLTVKFKANKALYGRQRMMGTVSYGLTTLLVGDLIHRTNVTVMFYALPVFSTILVLVLLAFGFPDAKPEDDQLDKIERPQVQKPSFLVFFKDPHFIFFLLVVLVTGCGRQVLQIYLPPHLDKFMHMDERQAGYAVVSSTIFSIVFMFVGGSLIKYLGVHLMLVLGMAVMGLRLGAYMYLTPSSSPFLVYAIELLNGVAFSFTHLAGVKITADFAPPGLEATGQAIYTSSYMQLPAVLVPLIGRNLFRARGGVVLFGMTAKVLLVCAPLVGVKYLIQGKLWNRP</sequence>
<feature type="transmembrane region" description="Helical" evidence="6">
    <location>
        <begin position="102"/>
        <end position="126"/>
    </location>
</feature>
<dbReference type="InterPro" id="IPR020846">
    <property type="entry name" value="MFS_dom"/>
</dbReference>
<evidence type="ECO:0000313" key="9">
    <source>
        <dbReference type="Proteomes" id="UP000240830"/>
    </source>
</evidence>
<evidence type="ECO:0000256" key="4">
    <source>
        <dbReference type="ARBA" id="ARBA00022989"/>
    </source>
</evidence>
<feature type="transmembrane region" description="Helical" evidence="6">
    <location>
        <begin position="352"/>
        <end position="369"/>
    </location>
</feature>
<dbReference type="InterPro" id="IPR036259">
    <property type="entry name" value="MFS_trans_sf"/>
</dbReference>
<proteinExistence type="inferred from homology"/>
<evidence type="ECO:0000259" key="7">
    <source>
        <dbReference type="PROSITE" id="PS50850"/>
    </source>
</evidence>
<dbReference type="OrthoDB" id="515887at2759"/>
<dbReference type="PROSITE" id="PS50850">
    <property type="entry name" value="MFS"/>
    <property type="match status" value="1"/>
</dbReference>
<accession>A0A2H9TIQ9</accession>
<dbReference type="PANTHER" id="PTHR16172">
    <property type="entry name" value="MAJOR FACILITATOR SUPERFAMILY DOMAIN-CONTAINING PROTEIN 6-LIKE"/>
    <property type="match status" value="1"/>
</dbReference>
<evidence type="ECO:0000313" key="8">
    <source>
        <dbReference type="EMBL" id="PJF17641.1"/>
    </source>
</evidence>
<evidence type="ECO:0000256" key="2">
    <source>
        <dbReference type="ARBA" id="ARBA00005241"/>
    </source>
</evidence>
<protein>
    <recommendedName>
        <fullName evidence="7">Major facilitator superfamily (MFS) profile domain-containing protein</fullName>
    </recommendedName>
</protein>
<comment type="caution">
    <text evidence="8">The sequence shown here is derived from an EMBL/GenBank/DDBJ whole genome shotgun (WGS) entry which is preliminary data.</text>
</comment>
<dbReference type="Pfam" id="PF12832">
    <property type="entry name" value="MFS_1_like"/>
    <property type="match status" value="1"/>
</dbReference>
<feature type="transmembrane region" description="Helical" evidence="6">
    <location>
        <begin position="314"/>
        <end position="332"/>
    </location>
</feature>
<feature type="transmembrane region" description="Helical" evidence="6">
    <location>
        <begin position="261"/>
        <end position="281"/>
    </location>
</feature>
<feature type="transmembrane region" description="Helical" evidence="6">
    <location>
        <begin position="287"/>
        <end position="307"/>
    </location>
</feature>
<feature type="transmembrane region" description="Helical" evidence="6">
    <location>
        <begin position="16"/>
        <end position="35"/>
    </location>
</feature>
<dbReference type="Gene3D" id="1.20.1250.20">
    <property type="entry name" value="MFS general substrate transporter like domains"/>
    <property type="match status" value="2"/>
</dbReference>
<feature type="transmembrane region" description="Helical" evidence="6">
    <location>
        <begin position="75"/>
        <end position="95"/>
    </location>
</feature>
<evidence type="ECO:0000256" key="5">
    <source>
        <dbReference type="ARBA" id="ARBA00023136"/>
    </source>
</evidence>
<dbReference type="GO" id="GO:0022857">
    <property type="term" value="F:transmembrane transporter activity"/>
    <property type="evidence" value="ECO:0007669"/>
    <property type="project" value="InterPro"/>
</dbReference>
<feature type="transmembrane region" description="Helical" evidence="6">
    <location>
        <begin position="146"/>
        <end position="163"/>
    </location>
</feature>
<dbReference type="InterPro" id="IPR024989">
    <property type="entry name" value="MFS_assoc_dom"/>
</dbReference>